<protein>
    <recommendedName>
        <fullName evidence="2">Solute-binding protein family 5 domain-containing protein</fullName>
    </recommendedName>
</protein>
<evidence type="ECO:0008006" key="2">
    <source>
        <dbReference type="Google" id="ProtNLM"/>
    </source>
</evidence>
<accession>X1AZU4</accession>
<comment type="caution">
    <text evidence="1">The sequence shown here is derived from an EMBL/GenBank/DDBJ whole genome shotgun (WGS) entry which is preliminary data.</text>
</comment>
<sequence>MFFDIHPPSSSEYSYTLREDVTFHDGSAWNATAFKWNIDRFYLITGNLTGKGDLRQYDYYWPLVEKLEPYWTPGWNLSVWDVDSMVTEPTVTPNIYNYSGYFIGNETSYPGITTIDDGWVRNPAPYGGWDPTGDGAPIHYAPYDRYPYINYVEIIDDLASGGTVKVHYNMWNVGQGGGAWVQSISYQA</sequence>
<organism evidence="1">
    <name type="scientific">marine sediment metagenome</name>
    <dbReference type="NCBI Taxonomy" id="412755"/>
    <lineage>
        <taxon>unclassified sequences</taxon>
        <taxon>metagenomes</taxon>
        <taxon>ecological metagenomes</taxon>
    </lineage>
</organism>
<reference evidence="1" key="1">
    <citation type="journal article" date="2014" name="Front. Microbiol.">
        <title>High frequency of phylogenetically diverse reductive dehalogenase-homologous genes in deep subseafloor sedimentary metagenomes.</title>
        <authorList>
            <person name="Kawai M."/>
            <person name="Futagami T."/>
            <person name="Toyoda A."/>
            <person name="Takaki Y."/>
            <person name="Nishi S."/>
            <person name="Hori S."/>
            <person name="Arai W."/>
            <person name="Tsubouchi T."/>
            <person name="Morono Y."/>
            <person name="Uchiyama I."/>
            <person name="Ito T."/>
            <person name="Fujiyama A."/>
            <person name="Inagaki F."/>
            <person name="Takami H."/>
        </authorList>
    </citation>
    <scope>NUCLEOTIDE SEQUENCE</scope>
    <source>
        <strain evidence="1">Expedition CK06-06</strain>
    </source>
</reference>
<dbReference type="AlphaFoldDB" id="X1AZU4"/>
<dbReference type="Gene3D" id="3.40.190.10">
    <property type="entry name" value="Periplasmic binding protein-like II"/>
    <property type="match status" value="1"/>
</dbReference>
<name>X1AZU4_9ZZZZ</name>
<dbReference type="EMBL" id="BART01007889">
    <property type="protein sequence ID" value="GAG65271.1"/>
    <property type="molecule type" value="Genomic_DNA"/>
</dbReference>
<gene>
    <name evidence="1" type="ORF">S01H4_17862</name>
</gene>
<proteinExistence type="predicted"/>
<feature type="non-terminal residue" evidence="1">
    <location>
        <position position="188"/>
    </location>
</feature>
<dbReference type="SUPFAM" id="SSF53850">
    <property type="entry name" value="Periplasmic binding protein-like II"/>
    <property type="match status" value="1"/>
</dbReference>
<evidence type="ECO:0000313" key="1">
    <source>
        <dbReference type="EMBL" id="GAG65271.1"/>
    </source>
</evidence>